<dbReference type="PROSITE" id="PS51257">
    <property type="entry name" value="PROKAR_LIPOPROTEIN"/>
    <property type="match status" value="1"/>
</dbReference>
<organism evidence="4">
    <name type="scientific">Lactobacillus paragasseri</name>
    <dbReference type="NCBI Taxonomy" id="2107999"/>
    <lineage>
        <taxon>Bacteria</taxon>
        <taxon>Bacillati</taxon>
        <taxon>Bacillota</taxon>
        <taxon>Bacilli</taxon>
        <taxon>Lactobacillales</taxon>
        <taxon>Lactobacillaceae</taxon>
        <taxon>Lactobacillus</taxon>
    </lineage>
</organism>
<sequence>MKKILLMSAVALSLIGASACSNNSNSTSNSSTKSSKTVQKKHWDKKKDQKLAKEMDKYGKNKKQTYTKYDGKNKLTTASRIYPDAFKKDTFKLNGKKISIGWSPQGEHHYDYDVMAIYNHDLTKDGQHRTFLFCWHKQKPIVLVDESSKGNVVNLHVSQDKSLNGSFSNIMIGENI</sequence>
<protein>
    <submittedName>
        <fullName evidence="4">DUF4767 domain-containing protein</fullName>
    </submittedName>
</protein>
<reference evidence="4" key="1">
    <citation type="submission" date="2020-01" db="EMBL/GenBank/DDBJ databases">
        <title>Vaginal microbiome of pregnant Indian women: Insights into the genome of dominants Lactobacillus species.</title>
        <authorList>
            <person name="Das B."/>
            <person name="Mehta O."/>
            <person name="Ghosh T.S."/>
            <person name="Kothidar A."/>
            <person name="Gowtham M.R."/>
            <person name="Mitra R."/>
            <person name="Kshetrapal P."/>
            <person name="Wadhwa N."/>
            <person name="Thiruvengadam R."/>
            <person name="Nair G.B."/>
            <person name="Bhatnagar S."/>
            <person name="Das B."/>
        </authorList>
    </citation>
    <scope>NUCLEOTIDE SEQUENCE</scope>
    <source>
        <strain evidence="4">Indica</strain>
    </source>
</reference>
<name>A0A6B2FZW0_9LACO</name>
<dbReference type="RefSeq" id="WP_144231084.1">
    <property type="nucleotide sequence ID" value="NZ_BOPQ01000001.1"/>
</dbReference>
<dbReference type="AlphaFoldDB" id="A0A6B2FZW0"/>
<accession>A0A6B2FZW0</accession>
<feature type="chain" id="PRO_5041133977" evidence="2">
    <location>
        <begin position="20"/>
        <end position="176"/>
    </location>
</feature>
<dbReference type="InterPro" id="IPR031927">
    <property type="entry name" value="DUF4767"/>
</dbReference>
<keyword evidence="2" id="KW-0732">Signal</keyword>
<evidence type="ECO:0000259" key="3">
    <source>
        <dbReference type="Pfam" id="PF15983"/>
    </source>
</evidence>
<feature type="domain" description="DUF4767" evidence="3">
    <location>
        <begin position="41"/>
        <end position="171"/>
    </location>
</feature>
<dbReference type="EMBL" id="JAADJO010000001">
    <property type="protein sequence ID" value="NDJ73070.1"/>
    <property type="molecule type" value="Genomic_DNA"/>
</dbReference>
<evidence type="ECO:0000256" key="2">
    <source>
        <dbReference type="SAM" id="SignalP"/>
    </source>
</evidence>
<evidence type="ECO:0000313" key="4">
    <source>
        <dbReference type="EMBL" id="NDJ73070.1"/>
    </source>
</evidence>
<feature type="signal peptide" evidence="2">
    <location>
        <begin position="1"/>
        <end position="19"/>
    </location>
</feature>
<evidence type="ECO:0000256" key="1">
    <source>
        <dbReference type="SAM" id="MobiDB-lite"/>
    </source>
</evidence>
<comment type="caution">
    <text evidence="4">The sequence shown here is derived from an EMBL/GenBank/DDBJ whole genome shotgun (WGS) entry which is preliminary data.</text>
</comment>
<proteinExistence type="predicted"/>
<feature type="region of interest" description="Disordered" evidence="1">
    <location>
        <begin position="21"/>
        <end position="51"/>
    </location>
</feature>
<gene>
    <name evidence="4" type="ORF">GWG61_00805</name>
</gene>
<feature type="compositionally biased region" description="Low complexity" evidence="1">
    <location>
        <begin position="21"/>
        <end position="37"/>
    </location>
</feature>
<dbReference type="Pfam" id="PF15983">
    <property type="entry name" value="DUF4767"/>
    <property type="match status" value="1"/>
</dbReference>